<protein>
    <recommendedName>
        <fullName evidence="3">CU044_5270 family protein</fullName>
    </recommendedName>
</protein>
<accession>A0A6L7EPA2</accession>
<proteinExistence type="predicted"/>
<dbReference type="EMBL" id="WUEK01000003">
    <property type="protein sequence ID" value="MXG89187.1"/>
    <property type="molecule type" value="Genomic_DNA"/>
</dbReference>
<dbReference type="AlphaFoldDB" id="A0A6L7EPA2"/>
<sequence>MNDAPDLLDRLADHRPTDAALDRLWSPERRAALRERLTEPRPVVRRRPRRVLLAAAAALVVAVPVVHEVVAPDAAQARADLTALAATAAADDGPVLAPGQYLHVRTHSEQHNRWPREGGETYINDRDAWIGWDGSYTAVETRPTRDEIAEWFRNEDTGKPSIHDPTPAFAATLPTDAEAFRAYLEPRVSGSNSHEEALYSAVTSLIRSQYLPPDTLAAALGALADVDGVRTEDVTVEGREAVRISYDRFVVSWVSEDSVTVDRATAQPLRDENRSLQGSYRSDVLEREVVDALPAEVTAVFAAHPDGVLLCPDGSEAVGGGDVPHC</sequence>
<dbReference type="RefSeq" id="WP_160876336.1">
    <property type="nucleotide sequence ID" value="NZ_WUEK01000003.1"/>
</dbReference>
<dbReference type="InterPro" id="IPR047789">
    <property type="entry name" value="CU044_5270-like"/>
</dbReference>
<keyword evidence="2" id="KW-1185">Reference proteome</keyword>
<reference evidence="1 2" key="1">
    <citation type="submission" date="2019-12" db="EMBL/GenBank/DDBJ databases">
        <authorList>
            <person name="Kun Z."/>
        </authorList>
    </citation>
    <scope>NUCLEOTIDE SEQUENCE [LARGE SCALE GENOMIC DNA]</scope>
    <source>
        <strain evidence="1 2">YIM 123512</strain>
    </source>
</reference>
<evidence type="ECO:0000313" key="1">
    <source>
        <dbReference type="EMBL" id="MXG89187.1"/>
    </source>
</evidence>
<comment type="caution">
    <text evidence="1">The sequence shown here is derived from an EMBL/GenBank/DDBJ whole genome shotgun (WGS) entry which is preliminary data.</text>
</comment>
<name>A0A6L7EPA2_9ACTN</name>
<gene>
    <name evidence="1" type="ORF">GRQ65_06455</name>
</gene>
<dbReference type="NCBIfam" id="NF038083">
    <property type="entry name" value="CU044_5270_fam"/>
    <property type="match status" value="1"/>
</dbReference>
<organism evidence="1 2">
    <name type="scientific">Nocardioides flavescens</name>
    <dbReference type="NCBI Taxonomy" id="2691959"/>
    <lineage>
        <taxon>Bacteria</taxon>
        <taxon>Bacillati</taxon>
        <taxon>Actinomycetota</taxon>
        <taxon>Actinomycetes</taxon>
        <taxon>Propionibacteriales</taxon>
        <taxon>Nocardioidaceae</taxon>
        <taxon>Nocardioides</taxon>
    </lineage>
</organism>
<evidence type="ECO:0008006" key="3">
    <source>
        <dbReference type="Google" id="ProtNLM"/>
    </source>
</evidence>
<evidence type="ECO:0000313" key="2">
    <source>
        <dbReference type="Proteomes" id="UP000473325"/>
    </source>
</evidence>
<dbReference type="Proteomes" id="UP000473325">
    <property type="component" value="Unassembled WGS sequence"/>
</dbReference>